<dbReference type="Pfam" id="PF00266">
    <property type="entry name" value="Aminotran_5"/>
    <property type="match status" value="1"/>
</dbReference>
<proteinExistence type="predicted"/>
<dbReference type="InterPro" id="IPR015421">
    <property type="entry name" value="PyrdxlP-dep_Trfase_major"/>
</dbReference>
<comment type="caution">
    <text evidence="4">The sequence shown here is derived from an EMBL/GenBank/DDBJ whole genome shotgun (WGS) entry which is preliminary data.</text>
</comment>
<dbReference type="GO" id="GO:0008453">
    <property type="term" value="F:alanine-glyoxylate transaminase activity"/>
    <property type="evidence" value="ECO:0007669"/>
    <property type="project" value="TreeGrafter"/>
</dbReference>
<evidence type="ECO:0000256" key="1">
    <source>
        <dbReference type="ARBA" id="ARBA00001933"/>
    </source>
</evidence>
<evidence type="ECO:0000259" key="3">
    <source>
        <dbReference type="Pfam" id="PF00266"/>
    </source>
</evidence>
<dbReference type="Gene3D" id="3.40.640.10">
    <property type="entry name" value="Type I PLP-dependent aspartate aminotransferase-like (Major domain)"/>
    <property type="match status" value="1"/>
</dbReference>
<name>T0Z6U0_9ZZZZ</name>
<organism evidence="4">
    <name type="scientific">mine drainage metagenome</name>
    <dbReference type="NCBI Taxonomy" id="410659"/>
    <lineage>
        <taxon>unclassified sequences</taxon>
        <taxon>metagenomes</taxon>
        <taxon>ecological metagenomes</taxon>
    </lineage>
</organism>
<dbReference type="InterPro" id="IPR015422">
    <property type="entry name" value="PyrdxlP-dep_Trfase_small"/>
</dbReference>
<dbReference type="EMBL" id="AUZY01009839">
    <property type="protein sequence ID" value="EQD40738.1"/>
    <property type="molecule type" value="Genomic_DNA"/>
</dbReference>
<dbReference type="InterPro" id="IPR000192">
    <property type="entry name" value="Aminotrans_V_dom"/>
</dbReference>
<dbReference type="GO" id="GO:0004760">
    <property type="term" value="F:L-serine-pyruvate transaminase activity"/>
    <property type="evidence" value="ECO:0007669"/>
    <property type="project" value="TreeGrafter"/>
</dbReference>
<evidence type="ECO:0000256" key="2">
    <source>
        <dbReference type="ARBA" id="ARBA00022898"/>
    </source>
</evidence>
<dbReference type="PANTHER" id="PTHR21152:SF39">
    <property type="entry name" value="SOLUBLE HYDROGENASE, SMALL SUBUNIT"/>
    <property type="match status" value="1"/>
</dbReference>
<evidence type="ECO:0000313" key="4">
    <source>
        <dbReference type="EMBL" id="EQD40738.1"/>
    </source>
</evidence>
<dbReference type="AlphaFoldDB" id="T0Z6U0"/>
<feature type="domain" description="Aminotransferase class V" evidence="3">
    <location>
        <begin position="7"/>
        <end position="295"/>
    </location>
</feature>
<dbReference type="GO" id="GO:0005777">
    <property type="term" value="C:peroxisome"/>
    <property type="evidence" value="ECO:0007669"/>
    <property type="project" value="TreeGrafter"/>
</dbReference>
<feature type="non-terminal residue" evidence="4">
    <location>
        <position position="1"/>
    </location>
</feature>
<keyword evidence="2" id="KW-0663">Pyridoxal phosphate</keyword>
<gene>
    <name evidence="4" type="ORF">B1B_14812</name>
</gene>
<protein>
    <submittedName>
        <fullName evidence="4">Soluble hydrogenase, small subunit</fullName>
    </submittedName>
</protein>
<accession>T0Z6U0</accession>
<dbReference type="SUPFAM" id="SSF53383">
    <property type="entry name" value="PLP-dependent transferases"/>
    <property type="match status" value="1"/>
</dbReference>
<dbReference type="Gene3D" id="3.90.1150.10">
    <property type="entry name" value="Aspartate Aminotransferase, domain 1"/>
    <property type="match status" value="1"/>
</dbReference>
<reference evidence="4" key="1">
    <citation type="submission" date="2013-08" db="EMBL/GenBank/DDBJ databases">
        <authorList>
            <person name="Mendez C."/>
            <person name="Richter M."/>
            <person name="Ferrer M."/>
            <person name="Sanchez J."/>
        </authorList>
    </citation>
    <scope>NUCLEOTIDE SEQUENCE</scope>
</reference>
<sequence length="305" mass="32713">SRAERISATTGSGTLAVEMLAWSLLSREERVIAATYGEFGDRLIESLERRGCVVTRILKKEDEKLSPEDIEKAAAQSGATSLFMVHNETGNGIEITNIRGIATFAKKIGLKVLVDSVSGFAALPTELDSWGIDAIATCAHKGIASVTGIGIDLLGNNYAGTISKEDTPAYLDLGKSLQFAEKNETPFTPSTGAFSALSQALHDLDEEGLAARISRTAEYSDHVRARMQQEGYTISGTSETRSSSVLNVVTHIKSTETISRLRSAGFIVGGGLGTYREKSIRIGVMGAITIEDLDSFVDEFLKADR</sequence>
<comment type="cofactor">
    <cofactor evidence="1">
        <name>pyridoxal 5'-phosphate</name>
        <dbReference type="ChEBI" id="CHEBI:597326"/>
    </cofactor>
</comment>
<dbReference type="PANTHER" id="PTHR21152">
    <property type="entry name" value="AMINOTRANSFERASE CLASS V"/>
    <property type="match status" value="1"/>
</dbReference>
<dbReference type="InterPro" id="IPR015424">
    <property type="entry name" value="PyrdxlP-dep_Trfase"/>
</dbReference>
<dbReference type="GO" id="GO:0019265">
    <property type="term" value="P:glycine biosynthetic process, by transamination of glyoxylate"/>
    <property type="evidence" value="ECO:0007669"/>
    <property type="project" value="TreeGrafter"/>
</dbReference>
<reference evidence="4" key="2">
    <citation type="journal article" date="2014" name="ISME J.">
        <title>Microbial stratification in low pH oxic and suboxic macroscopic growths along an acid mine drainage.</title>
        <authorList>
            <person name="Mendez-Garcia C."/>
            <person name="Mesa V."/>
            <person name="Sprenger R.R."/>
            <person name="Richter M."/>
            <person name="Diez M.S."/>
            <person name="Solano J."/>
            <person name="Bargiela R."/>
            <person name="Golyshina O.V."/>
            <person name="Manteca A."/>
            <person name="Ramos J.L."/>
            <person name="Gallego J.R."/>
            <person name="Llorente I."/>
            <person name="Martins Dos Santos V.A."/>
            <person name="Jensen O.N."/>
            <person name="Pelaez A.I."/>
            <person name="Sanchez J."/>
            <person name="Ferrer M."/>
        </authorList>
    </citation>
    <scope>NUCLEOTIDE SEQUENCE</scope>
</reference>